<sequence length="518" mass="58034">MAAELRAEENRNAAKRHIACVTLPDKRTVTTSAGICEAFRLYFQDLFTREPGLSSAQFDAYLADFPCLEAAEAARCEGPITESEIWDALKQVGLDKSPGLDGLPYEVYLRLSPVFVPLLQLIYNHWMRQGLYLDASPGLVLSRLIGPEQTCAVKGRTIQDNLHMVRLILEQVDSEAALINLDQSKAFDRVDHRFLEAVLSAAGFGADFRSWIRLLYATPGALVEVNGVRSEPFVLSRSIRQGCPLSPLLYVLALEPFLRKLKANPVLRGITLPGATTSARYSAYADDVSALVSSRAEIDEVSKEISGYEMVTGARINRDKSVGLRLGAWKEFLFPDLSSGRMGRSRYSARLSLKGRAEVCVSHIYPILLYRLSVLPLPYARLMQLVRTLFSFLWRGKAPMVSRDVCCLHPSEGGLGMPSIEIRQYMLRITFLDRMCRGSNEEGAFWKEDVQKHFPSLKSVHSCEQEAGRLPRAECSFYRECRRALKLLLRVSDGLSNAQALSRKALYQVLVRGPFKMI</sequence>
<evidence type="ECO:0000313" key="2">
    <source>
        <dbReference type="EMBL" id="CAE1251018.1"/>
    </source>
</evidence>
<dbReference type="PANTHER" id="PTHR19446">
    <property type="entry name" value="REVERSE TRANSCRIPTASES"/>
    <property type="match status" value="1"/>
</dbReference>
<dbReference type="OrthoDB" id="6143068at2759"/>
<protein>
    <recommendedName>
        <fullName evidence="1">Reverse transcriptase domain-containing protein</fullName>
    </recommendedName>
</protein>
<organism evidence="2 3">
    <name type="scientific">Acanthosepion pharaonis</name>
    <name type="common">Pharaoh cuttlefish</name>
    <name type="synonym">Sepia pharaonis</name>
    <dbReference type="NCBI Taxonomy" id="158019"/>
    <lineage>
        <taxon>Eukaryota</taxon>
        <taxon>Metazoa</taxon>
        <taxon>Spiralia</taxon>
        <taxon>Lophotrochozoa</taxon>
        <taxon>Mollusca</taxon>
        <taxon>Cephalopoda</taxon>
        <taxon>Coleoidea</taxon>
        <taxon>Decapodiformes</taxon>
        <taxon>Sepiida</taxon>
        <taxon>Sepiina</taxon>
        <taxon>Sepiidae</taxon>
        <taxon>Acanthosepion</taxon>
    </lineage>
</organism>
<dbReference type="CDD" id="cd01650">
    <property type="entry name" value="RT_nLTR_like"/>
    <property type="match status" value="1"/>
</dbReference>
<evidence type="ECO:0000259" key="1">
    <source>
        <dbReference type="Pfam" id="PF00078"/>
    </source>
</evidence>
<dbReference type="SUPFAM" id="SSF56672">
    <property type="entry name" value="DNA/RNA polymerases"/>
    <property type="match status" value="1"/>
</dbReference>
<dbReference type="InterPro" id="IPR000477">
    <property type="entry name" value="RT_dom"/>
</dbReference>
<dbReference type="Pfam" id="PF00078">
    <property type="entry name" value="RVT_1"/>
    <property type="match status" value="1"/>
</dbReference>
<dbReference type="Proteomes" id="UP000597762">
    <property type="component" value="Unassembled WGS sequence"/>
</dbReference>
<dbReference type="InterPro" id="IPR043502">
    <property type="entry name" value="DNA/RNA_pol_sf"/>
</dbReference>
<reference evidence="2" key="1">
    <citation type="submission" date="2021-01" db="EMBL/GenBank/DDBJ databases">
        <authorList>
            <person name="Li R."/>
            <person name="Bekaert M."/>
        </authorList>
    </citation>
    <scope>NUCLEOTIDE SEQUENCE</scope>
    <source>
        <strain evidence="2">Farmed</strain>
    </source>
</reference>
<evidence type="ECO:0000313" key="3">
    <source>
        <dbReference type="Proteomes" id="UP000597762"/>
    </source>
</evidence>
<proteinExistence type="predicted"/>
<gene>
    <name evidence="2" type="ORF">SPHA_27373</name>
</gene>
<feature type="domain" description="Reverse transcriptase" evidence="1">
    <location>
        <begin position="145"/>
        <end position="323"/>
    </location>
</feature>
<dbReference type="EMBL" id="CAHIKZ030001057">
    <property type="protein sequence ID" value="CAE1251018.1"/>
    <property type="molecule type" value="Genomic_DNA"/>
</dbReference>
<comment type="caution">
    <text evidence="2">The sequence shown here is derived from an EMBL/GenBank/DDBJ whole genome shotgun (WGS) entry which is preliminary data.</text>
</comment>
<keyword evidence="3" id="KW-1185">Reference proteome</keyword>
<name>A0A812C2N4_ACAPH</name>
<dbReference type="AlphaFoldDB" id="A0A812C2N4"/>
<accession>A0A812C2N4</accession>